<keyword evidence="1" id="KW-0051">Antiviral defense</keyword>
<evidence type="ECO:0000256" key="1">
    <source>
        <dbReference type="ARBA" id="ARBA00023118"/>
    </source>
</evidence>
<accession>A0A519BQF9</accession>
<dbReference type="AlphaFoldDB" id="A0A519BQF9"/>
<protein>
    <recommendedName>
        <fullName evidence="2">CRISPR type III-associated protein domain-containing protein</fullName>
    </recommendedName>
</protein>
<dbReference type="InterPro" id="IPR005537">
    <property type="entry name" value="RAMP_III_fam"/>
</dbReference>
<dbReference type="CDD" id="cd09726">
    <property type="entry name" value="RAMP_I_III"/>
    <property type="match status" value="1"/>
</dbReference>
<dbReference type="PANTHER" id="PTHR35579:SF6">
    <property type="entry name" value="DUF324 DOMAIN-CONTAINING PROTEIN"/>
    <property type="match status" value="1"/>
</dbReference>
<dbReference type="PANTHER" id="PTHR35579">
    <property type="entry name" value="CRISPR SYSTEM CMS ENDORIBONUCLEASE CSM3"/>
    <property type="match status" value="1"/>
</dbReference>
<sequence>MERNKHLLGKLIIGGNIELSSPLLIGCGEDYNTDIDVIKDKKGAPFIPATSFVGVLKQRFHEILNSGVEKFISDAQFSSIFGDYDDEKTTASILSCSDLTLAEDSYSIEVRDGVKISGKTGMAENNSKFDYEVVGAGAKFKLKIEIDLFSDLRDVSIKEIENVGGIILKILKGGINLGAKTNSGLGRAALKDGRIIFLGFNKKEDILLWLNDSFMDSSKDCKDNSDLINWYNNIDINGNDFVIKVSLAIKNSLIIRSYSDDPAAPDASHLKSAGKYVISGTSIKGALRARAERIIRAIADGRGESEKSQIFIDALFGNSNVREGVKVDIPSRVIVEEVEIKDVCGEVQSRIKIDRFTGGVINAALFDSMPVFPIGKESNIKNFVITVKKATDMDKGLMLLLLKDLWTGNLAIGGEKNIGRGVFIGKGAIIKNLSDRKIGDKPQNEEIRFFEIHKIPEDVKKEMQGFVDNLNEMPEAELKKYEAIINKHIADSKK</sequence>
<gene>
    <name evidence="3" type="ORF">EVG15_01070</name>
</gene>
<feature type="domain" description="CRISPR type III-associated protein" evidence="2">
    <location>
        <begin position="17"/>
        <end position="187"/>
    </location>
</feature>
<comment type="caution">
    <text evidence="3">The sequence shown here is derived from an EMBL/GenBank/DDBJ whole genome shotgun (WGS) entry which is preliminary data.</text>
</comment>
<dbReference type="InterPro" id="IPR052216">
    <property type="entry name" value="CRISPR_Csm3_endoribonuclease"/>
</dbReference>
<reference evidence="3 4" key="1">
    <citation type="journal article" date="2019" name="ISME J.">
        <title>Insights into ecological role of a new deltaproteobacterial order Candidatus Acidulodesulfobacterales by metagenomics and metatranscriptomics.</title>
        <authorList>
            <person name="Tan S."/>
            <person name="Liu J."/>
            <person name="Fang Y."/>
            <person name="Hedlund B.P."/>
            <person name="Lian Z.H."/>
            <person name="Huang L.Y."/>
            <person name="Li J.T."/>
            <person name="Huang L.N."/>
            <person name="Li W.J."/>
            <person name="Jiang H.C."/>
            <person name="Dong H.L."/>
            <person name="Shu W.S."/>
        </authorList>
    </citation>
    <scope>NUCLEOTIDE SEQUENCE [LARGE SCALE GENOMIC DNA]</scope>
    <source>
        <strain evidence="3">AP1</strain>
    </source>
</reference>
<dbReference type="Proteomes" id="UP000319296">
    <property type="component" value="Unassembled WGS sequence"/>
</dbReference>
<proteinExistence type="predicted"/>
<name>A0A519BQF9_9DELT</name>
<dbReference type="GO" id="GO:0051607">
    <property type="term" value="P:defense response to virus"/>
    <property type="evidence" value="ECO:0007669"/>
    <property type="project" value="UniProtKB-KW"/>
</dbReference>
<evidence type="ECO:0000313" key="3">
    <source>
        <dbReference type="EMBL" id="RZD19504.1"/>
    </source>
</evidence>
<evidence type="ECO:0000313" key="4">
    <source>
        <dbReference type="Proteomes" id="UP000319296"/>
    </source>
</evidence>
<dbReference type="EMBL" id="SGBB01000001">
    <property type="protein sequence ID" value="RZD19504.1"/>
    <property type="molecule type" value="Genomic_DNA"/>
</dbReference>
<evidence type="ECO:0000259" key="2">
    <source>
        <dbReference type="Pfam" id="PF03787"/>
    </source>
</evidence>
<dbReference type="Pfam" id="PF03787">
    <property type="entry name" value="RAMPs"/>
    <property type="match status" value="2"/>
</dbReference>
<feature type="domain" description="CRISPR type III-associated protein" evidence="2">
    <location>
        <begin position="271"/>
        <end position="423"/>
    </location>
</feature>
<organism evidence="3 4">
    <name type="scientific">Candidatus Acididesulfobacter diazotrophicus</name>
    <dbReference type="NCBI Taxonomy" id="2597226"/>
    <lineage>
        <taxon>Bacteria</taxon>
        <taxon>Deltaproteobacteria</taxon>
        <taxon>Candidatus Acidulodesulfobacterales</taxon>
        <taxon>Candidatus Acididesulfobacter</taxon>
    </lineage>
</organism>